<dbReference type="GO" id="GO:0008374">
    <property type="term" value="F:O-acyltransferase activity"/>
    <property type="evidence" value="ECO:0007669"/>
    <property type="project" value="TreeGrafter"/>
</dbReference>
<dbReference type="Proteomes" id="UP000277212">
    <property type="component" value="Unassembled WGS sequence"/>
</dbReference>
<dbReference type="EMBL" id="NKUJ01000044">
    <property type="protein sequence ID" value="RMJ16646.1"/>
    <property type="molecule type" value="Genomic_DNA"/>
</dbReference>
<evidence type="ECO:0000259" key="4">
    <source>
        <dbReference type="SMART" id="SM01266"/>
    </source>
</evidence>
<dbReference type="SMART" id="SM01266">
    <property type="entry name" value="Mac"/>
    <property type="match status" value="1"/>
</dbReference>
<dbReference type="InterPro" id="IPR001451">
    <property type="entry name" value="Hexapep"/>
</dbReference>
<dbReference type="OrthoDB" id="25818at2759"/>
<sequence length="229" mass="24791">MASTEKNATVIEAAKTLNNTPWCDEYEKMISGIAYDCLAPELVMARFQARKMMHKFNNYFPDDATPESLSAEYTKMLKKMLGKVGEETWIEPPMTVDYGCNVSVGERFYSNFGLVILDSALVTIGSRVMFGPSVTIITATHDTDVQSRRDMGEYAKGVTIGDDCWIGSNVIIMPGITVGRGTTIGAGSIVTKDIPEFSVAVGSPAKVIKKVKEVPVLAGRKTEGDGASV</sequence>
<dbReference type="InterPro" id="IPR024688">
    <property type="entry name" value="Mac_dom"/>
</dbReference>
<keyword evidence="2" id="KW-0808">Transferase</keyword>
<dbReference type="Gene3D" id="2.160.10.10">
    <property type="entry name" value="Hexapeptide repeat proteins"/>
    <property type="match status" value="1"/>
</dbReference>
<proteinExistence type="inferred from homology"/>
<dbReference type="InterPro" id="IPR011004">
    <property type="entry name" value="Trimer_LpxA-like_sf"/>
</dbReference>
<evidence type="ECO:0000313" key="5">
    <source>
        <dbReference type="EMBL" id="RMJ16646.1"/>
    </source>
</evidence>
<comment type="similarity">
    <text evidence="1">Belongs to the transferase hexapeptide repeat family.</text>
</comment>
<evidence type="ECO:0000313" key="6">
    <source>
        <dbReference type="Proteomes" id="UP000277212"/>
    </source>
</evidence>
<accession>A0A3M2SGF5</accession>
<keyword evidence="3" id="KW-0012">Acyltransferase</keyword>
<dbReference type="PANTHER" id="PTHR23416">
    <property type="entry name" value="SIALIC ACID SYNTHASE-RELATED"/>
    <property type="match status" value="1"/>
</dbReference>
<name>A0A3M2SGF5_9HYPO</name>
<keyword evidence="6" id="KW-1185">Reference proteome</keyword>
<dbReference type="AlphaFoldDB" id="A0A3M2SGF5"/>
<protein>
    <recommendedName>
        <fullName evidence="4">Maltose/galactoside acetyltransferase domain-containing protein</fullName>
    </recommendedName>
</protein>
<dbReference type="GO" id="GO:0016407">
    <property type="term" value="F:acetyltransferase activity"/>
    <property type="evidence" value="ECO:0007669"/>
    <property type="project" value="InterPro"/>
</dbReference>
<evidence type="ECO:0000256" key="2">
    <source>
        <dbReference type="ARBA" id="ARBA00022679"/>
    </source>
</evidence>
<dbReference type="SUPFAM" id="SSF51161">
    <property type="entry name" value="Trimeric LpxA-like enzymes"/>
    <property type="match status" value="1"/>
</dbReference>
<dbReference type="STRING" id="2010991.A0A3M2SGF5"/>
<dbReference type="Pfam" id="PF00132">
    <property type="entry name" value="Hexapep"/>
    <property type="match status" value="1"/>
</dbReference>
<evidence type="ECO:0000256" key="1">
    <source>
        <dbReference type="ARBA" id="ARBA00007274"/>
    </source>
</evidence>
<dbReference type="InterPro" id="IPR051159">
    <property type="entry name" value="Hexapeptide_acetyltransf"/>
</dbReference>
<dbReference type="InterPro" id="IPR018357">
    <property type="entry name" value="Hexapep_transf_CS"/>
</dbReference>
<dbReference type="PANTHER" id="PTHR23416:SF23">
    <property type="entry name" value="ACETYLTRANSFERASE C18B11.09C-RELATED"/>
    <property type="match status" value="1"/>
</dbReference>
<comment type="caution">
    <text evidence="5">The sequence shown here is derived from an EMBL/GenBank/DDBJ whole genome shotgun (WGS) entry which is preliminary data.</text>
</comment>
<dbReference type="Pfam" id="PF12464">
    <property type="entry name" value="Mac"/>
    <property type="match status" value="1"/>
</dbReference>
<dbReference type="FunFam" id="2.160.10.10:FF:000025">
    <property type="entry name" value="Hexapeptide-repeat containing-acetyltransferase"/>
    <property type="match status" value="1"/>
</dbReference>
<dbReference type="CDD" id="cd03357">
    <property type="entry name" value="LbH_MAT_GAT"/>
    <property type="match status" value="1"/>
</dbReference>
<evidence type="ECO:0000256" key="3">
    <source>
        <dbReference type="ARBA" id="ARBA00023315"/>
    </source>
</evidence>
<feature type="domain" description="Maltose/galactoside acetyltransferase" evidence="4">
    <location>
        <begin position="26"/>
        <end position="86"/>
    </location>
</feature>
<organism evidence="5 6">
    <name type="scientific">Fusarium kuroshium</name>
    <dbReference type="NCBI Taxonomy" id="2010991"/>
    <lineage>
        <taxon>Eukaryota</taxon>
        <taxon>Fungi</taxon>
        <taxon>Dikarya</taxon>
        <taxon>Ascomycota</taxon>
        <taxon>Pezizomycotina</taxon>
        <taxon>Sordariomycetes</taxon>
        <taxon>Hypocreomycetidae</taxon>
        <taxon>Hypocreales</taxon>
        <taxon>Nectriaceae</taxon>
        <taxon>Fusarium</taxon>
        <taxon>Fusarium solani species complex</taxon>
    </lineage>
</organism>
<reference evidence="5 6" key="1">
    <citation type="submission" date="2017-06" db="EMBL/GenBank/DDBJ databases">
        <title>Comparative genomic analysis of Ambrosia Fusariam Clade fungi.</title>
        <authorList>
            <person name="Stajich J.E."/>
            <person name="Carrillo J."/>
            <person name="Kijimoto T."/>
            <person name="Eskalen A."/>
            <person name="O'Donnell K."/>
            <person name="Kasson M."/>
        </authorList>
    </citation>
    <scope>NUCLEOTIDE SEQUENCE [LARGE SCALE GENOMIC DNA]</scope>
    <source>
        <strain evidence="5">UCR3666</strain>
    </source>
</reference>
<gene>
    <name evidence="5" type="ORF">CDV36_003679</name>
</gene>
<dbReference type="PROSITE" id="PS00101">
    <property type="entry name" value="HEXAPEP_TRANSFERASES"/>
    <property type="match status" value="1"/>
</dbReference>